<comment type="caution">
    <text evidence="4">The sequence shown here is derived from an EMBL/GenBank/DDBJ whole genome shotgun (WGS) entry which is preliminary data.</text>
</comment>
<dbReference type="SUPFAM" id="SSF56529">
    <property type="entry name" value="FAH"/>
    <property type="match status" value="1"/>
</dbReference>
<evidence type="ECO:0000313" key="4">
    <source>
        <dbReference type="EMBL" id="MFB9231092.1"/>
    </source>
</evidence>
<gene>
    <name evidence="4" type="ORF">ACFFUT_04735</name>
</gene>
<dbReference type="Gene3D" id="3.90.850.10">
    <property type="entry name" value="Fumarylacetoacetase-like, C-terminal domain"/>
    <property type="match status" value="1"/>
</dbReference>
<dbReference type="Pfam" id="PF01557">
    <property type="entry name" value="FAA_hydrolase"/>
    <property type="match status" value="1"/>
</dbReference>
<evidence type="ECO:0000259" key="3">
    <source>
        <dbReference type="Pfam" id="PF01557"/>
    </source>
</evidence>
<evidence type="ECO:0000256" key="1">
    <source>
        <dbReference type="ARBA" id="ARBA00010211"/>
    </source>
</evidence>
<organism evidence="4 5">
    <name type="scientific">Pseudohalocynthiibacter aestuariivivens</name>
    <dbReference type="NCBI Taxonomy" id="1591409"/>
    <lineage>
        <taxon>Bacteria</taxon>
        <taxon>Pseudomonadati</taxon>
        <taxon>Pseudomonadota</taxon>
        <taxon>Alphaproteobacteria</taxon>
        <taxon>Rhodobacterales</taxon>
        <taxon>Paracoccaceae</taxon>
        <taxon>Pseudohalocynthiibacter</taxon>
    </lineage>
</organism>
<evidence type="ECO:0000313" key="5">
    <source>
        <dbReference type="Proteomes" id="UP001589683"/>
    </source>
</evidence>
<dbReference type="InterPro" id="IPR036663">
    <property type="entry name" value="Fumarylacetoacetase_C_sf"/>
</dbReference>
<dbReference type="PANTHER" id="PTHR42796:SF4">
    <property type="entry name" value="FUMARYLACETOACETATE HYDROLASE DOMAIN-CONTAINING PROTEIN 2A"/>
    <property type="match status" value="1"/>
</dbReference>
<dbReference type="Proteomes" id="UP001589683">
    <property type="component" value="Unassembled WGS sequence"/>
</dbReference>
<reference evidence="4 5" key="1">
    <citation type="submission" date="2024-09" db="EMBL/GenBank/DDBJ databases">
        <authorList>
            <person name="Sun Q."/>
            <person name="Mori K."/>
        </authorList>
    </citation>
    <scope>NUCLEOTIDE SEQUENCE [LARGE SCALE GENOMIC DNA]</scope>
    <source>
        <strain evidence="4 5">CECT 8726</strain>
    </source>
</reference>
<keyword evidence="2" id="KW-0479">Metal-binding</keyword>
<name>A0ABV5JCB3_9RHOB</name>
<dbReference type="InterPro" id="IPR011234">
    <property type="entry name" value="Fumarylacetoacetase-like_C"/>
</dbReference>
<proteinExistence type="inferred from homology"/>
<sequence length="301" mass="32282">MNIGSFLLGDRPLYGVFSGPSVTPACADFLARYPTLRNVLDDDALALLQQESASNAPVPVSDITFLPPIPNPRKIICVGMNYRKPYPVDGVTPPDPDNINLFGKEREAMLAHGEALERPAGTAANSFDYEGEIAVVIGRTARHVPFEDAMGYVLGYAAFNDGSVRDWQKHSVYAGKNFARSGAWGPWITTADALPPPQDLELTVALNGEVVQQAFGREMVFSIAEQIAYASHLFTLRPGDVIATGSPDGTGGSRNPKRYLTAGDIVEVSIGSAGTLVNSVCAGSERQCLAPNFSTSNFRFL</sequence>
<keyword evidence="4" id="KW-0378">Hydrolase</keyword>
<accession>A0ABV5JCB3</accession>
<keyword evidence="5" id="KW-1185">Reference proteome</keyword>
<evidence type="ECO:0000256" key="2">
    <source>
        <dbReference type="ARBA" id="ARBA00022723"/>
    </source>
</evidence>
<feature type="domain" description="Fumarylacetoacetase-like C-terminal" evidence="3">
    <location>
        <begin position="74"/>
        <end position="280"/>
    </location>
</feature>
<comment type="similarity">
    <text evidence="1">Belongs to the FAH family.</text>
</comment>
<dbReference type="EMBL" id="JBHMEA010000013">
    <property type="protein sequence ID" value="MFB9231092.1"/>
    <property type="molecule type" value="Genomic_DNA"/>
</dbReference>
<dbReference type="PANTHER" id="PTHR42796">
    <property type="entry name" value="FUMARYLACETOACETATE HYDROLASE DOMAIN-CONTAINING PROTEIN 2A-RELATED"/>
    <property type="match status" value="1"/>
</dbReference>
<dbReference type="InterPro" id="IPR051121">
    <property type="entry name" value="FAH"/>
</dbReference>
<dbReference type="GO" id="GO:0016787">
    <property type="term" value="F:hydrolase activity"/>
    <property type="evidence" value="ECO:0007669"/>
    <property type="project" value="UniProtKB-KW"/>
</dbReference>
<dbReference type="RefSeq" id="WP_213891462.1">
    <property type="nucleotide sequence ID" value="NZ_JAGFNU010000028.1"/>
</dbReference>
<protein>
    <submittedName>
        <fullName evidence="4">Fumarylacetoacetate hydrolase family protein</fullName>
    </submittedName>
</protein>